<dbReference type="InterPro" id="IPR010869">
    <property type="entry name" value="DUF1501"/>
</dbReference>
<reference evidence="1 2" key="1">
    <citation type="submission" date="2019-02" db="EMBL/GenBank/DDBJ databases">
        <title>Deep-cultivation of Planctomycetes and their phenomic and genomic characterization uncovers novel biology.</title>
        <authorList>
            <person name="Wiegand S."/>
            <person name="Jogler M."/>
            <person name="Boedeker C."/>
            <person name="Pinto D."/>
            <person name="Vollmers J."/>
            <person name="Rivas-Marin E."/>
            <person name="Kohn T."/>
            <person name="Peeters S.H."/>
            <person name="Heuer A."/>
            <person name="Rast P."/>
            <person name="Oberbeckmann S."/>
            <person name="Bunk B."/>
            <person name="Jeske O."/>
            <person name="Meyerdierks A."/>
            <person name="Storesund J.E."/>
            <person name="Kallscheuer N."/>
            <person name="Luecker S."/>
            <person name="Lage O.M."/>
            <person name="Pohl T."/>
            <person name="Merkel B.J."/>
            <person name="Hornburger P."/>
            <person name="Mueller R.-W."/>
            <person name="Bruemmer F."/>
            <person name="Labrenz M."/>
            <person name="Spormann A.M."/>
            <person name="Op den Camp H."/>
            <person name="Overmann J."/>
            <person name="Amann R."/>
            <person name="Jetten M.S.M."/>
            <person name="Mascher T."/>
            <person name="Medema M.H."/>
            <person name="Devos D.P."/>
            <person name="Kaster A.-K."/>
            <person name="Ovreas L."/>
            <person name="Rohde M."/>
            <person name="Galperin M.Y."/>
            <person name="Jogler C."/>
        </authorList>
    </citation>
    <scope>NUCLEOTIDE SEQUENCE [LARGE SCALE GENOMIC DNA]</scope>
    <source>
        <strain evidence="1 2">Mal48</strain>
    </source>
</reference>
<organism evidence="1 2">
    <name type="scientific">Thalassoglobus polymorphus</name>
    <dbReference type="NCBI Taxonomy" id="2527994"/>
    <lineage>
        <taxon>Bacteria</taxon>
        <taxon>Pseudomonadati</taxon>
        <taxon>Planctomycetota</taxon>
        <taxon>Planctomycetia</taxon>
        <taxon>Planctomycetales</taxon>
        <taxon>Planctomycetaceae</taxon>
        <taxon>Thalassoglobus</taxon>
    </lineage>
</organism>
<dbReference type="EMBL" id="CP036267">
    <property type="protein sequence ID" value="QDT33134.1"/>
    <property type="molecule type" value="Genomic_DNA"/>
</dbReference>
<accession>A0A517QNF8</accession>
<dbReference type="Proteomes" id="UP000315724">
    <property type="component" value="Chromosome"/>
</dbReference>
<name>A0A517QNF8_9PLAN</name>
<proteinExistence type="predicted"/>
<protein>
    <submittedName>
        <fullName evidence="1">Sulfatase</fullName>
    </submittedName>
</protein>
<evidence type="ECO:0000313" key="2">
    <source>
        <dbReference type="Proteomes" id="UP000315724"/>
    </source>
</evidence>
<dbReference type="PANTHER" id="PTHR43737:SF1">
    <property type="entry name" value="DUF1501 DOMAIN-CONTAINING PROTEIN"/>
    <property type="match status" value="1"/>
</dbReference>
<evidence type="ECO:0000313" key="1">
    <source>
        <dbReference type="EMBL" id="QDT33134.1"/>
    </source>
</evidence>
<dbReference type="InterPro" id="IPR017850">
    <property type="entry name" value="Alkaline_phosphatase_core_sf"/>
</dbReference>
<dbReference type="Gene3D" id="3.40.720.10">
    <property type="entry name" value="Alkaline Phosphatase, subunit A"/>
    <property type="match status" value="1"/>
</dbReference>
<dbReference type="RefSeq" id="WP_145198972.1">
    <property type="nucleotide sequence ID" value="NZ_CP036267.1"/>
</dbReference>
<dbReference type="OrthoDB" id="127333at2"/>
<sequence>MQPALEYHRLANRRQFLNSAGLGIGGLALSSLLQSNVQGASEQQQVHPALPGLPHFAPRAKHLVYLHTNGAPSQLDLFDYKPGLHKYFDQELPDSVRNGQRITTMTSGQARFPVAPSRFNFKPCGKSGMMMSELVPYMQEIADDITMIKSVTTEAINHDPACTFVMTGSEIPGKPSLGSWLSYGLGSESNDLPAFVVFTPTFPAGSQAQALFTRMWSSGFLSSKYDGVALRGAGDPVLYIKNPPGVNSSDRRTMLDALNKLNEQTLQRFGDPETQTRISQYEMAFRMQSSVPDLVDLSGETKQTLEMYGPNVEKKGTFASSAILARRMIERGVRCVQVLHRGWDQHNNLPKLIKNQCMDVDQPTAALIKDLKQRGLLEDTLVVFGGEFGRTVYSQGTLTKENYGRDHHPRNFCMWMAGGGVKAGLTYGETDDFSYNVVENPVHLNDLNATILHCMGIDDRRLSFKFQGLDQRLTGVEPPKVVIDILT</sequence>
<dbReference type="PANTHER" id="PTHR43737">
    <property type="entry name" value="BLL7424 PROTEIN"/>
    <property type="match status" value="1"/>
</dbReference>
<keyword evidence="2" id="KW-1185">Reference proteome</keyword>
<dbReference type="KEGG" id="tpol:Mal48_23870"/>
<dbReference type="SUPFAM" id="SSF53649">
    <property type="entry name" value="Alkaline phosphatase-like"/>
    <property type="match status" value="1"/>
</dbReference>
<gene>
    <name evidence="1" type="ORF">Mal48_23870</name>
</gene>
<dbReference type="PROSITE" id="PS51318">
    <property type="entry name" value="TAT"/>
    <property type="match status" value="1"/>
</dbReference>
<dbReference type="AlphaFoldDB" id="A0A517QNF8"/>
<dbReference type="Pfam" id="PF07394">
    <property type="entry name" value="DUF1501"/>
    <property type="match status" value="1"/>
</dbReference>
<dbReference type="InterPro" id="IPR006311">
    <property type="entry name" value="TAT_signal"/>
</dbReference>